<gene>
    <name evidence="1" type="ORF">HD592_002230</name>
</gene>
<organism evidence="1 2">
    <name type="scientific">Schaalia hyovaginalis</name>
    <dbReference type="NCBI Taxonomy" id="29316"/>
    <lineage>
        <taxon>Bacteria</taxon>
        <taxon>Bacillati</taxon>
        <taxon>Actinomycetota</taxon>
        <taxon>Actinomycetes</taxon>
        <taxon>Actinomycetales</taxon>
        <taxon>Actinomycetaceae</taxon>
        <taxon>Schaalia</taxon>
    </lineage>
</organism>
<proteinExistence type="predicted"/>
<comment type="caution">
    <text evidence="1">The sequence shown here is derived from an EMBL/GenBank/DDBJ whole genome shotgun (WGS) entry which is preliminary data.</text>
</comment>
<protein>
    <submittedName>
        <fullName evidence="1">Phage terminase large subunit-like protein</fullName>
    </submittedName>
</protein>
<reference evidence="1" key="1">
    <citation type="submission" date="2020-08" db="EMBL/GenBank/DDBJ databases">
        <title>Sequencing the genomes of 1000 actinobacteria strains.</title>
        <authorList>
            <person name="Klenk H.-P."/>
        </authorList>
    </citation>
    <scope>NUCLEOTIDE SEQUENCE</scope>
    <source>
        <strain evidence="1">DSM 10695</strain>
    </source>
</reference>
<dbReference type="PANTHER" id="PTHR41287:SF1">
    <property type="entry name" value="PROTEIN YMFN"/>
    <property type="match status" value="1"/>
</dbReference>
<dbReference type="EMBL" id="JACHMK010000001">
    <property type="protein sequence ID" value="MBB6335665.1"/>
    <property type="molecule type" value="Genomic_DNA"/>
</dbReference>
<dbReference type="AlphaFoldDB" id="A0A923E7U2"/>
<accession>A0A923E7U2</accession>
<keyword evidence="2" id="KW-1185">Reference proteome</keyword>
<evidence type="ECO:0000313" key="2">
    <source>
        <dbReference type="Proteomes" id="UP000617426"/>
    </source>
</evidence>
<sequence length="82" mass="9767">MRRLEEYTPTRFMAEGSCYDKRKADFAVAFIQALKHTKGRWAGKAFELIDWQERIIRDLFGTIKADGYRQFTTAYVEIPKKW</sequence>
<name>A0A923E7U2_9ACTO</name>
<dbReference type="PANTHER" id="PTHR41287">
    <property type="match status" value="1"/>
</dbReference>
<dbReference type="InterPro" id="IPR005021">
    <property type="entry name" value="Terminase_largesu-like"/>
</dbReference>
<dbReference type="Proteomes" id="UP000617426">
    <property type="component" value="Unassembled WGS sequence"/>
</dbReference>
<evidence type="ECO:0000313" key="1">
    <source>
        <dbReference type="EMBL" id="MBB6335665.1"/>
    </source>
</evidence>